<evidence type="ECO:0000256" key="1">
    <source>
        <dbReference type="ARBA" id="ARBA00022723"/>
    </source>
</evidence>
<dbReference type="PROSITE" id="PS51501">
    <property type="entry name" value="ZF_DNL"/>
    <property type="match status" value="1"/>
</dbReference>
<accession>A0A165X7W6</accession>
<keyword evidence="8" id="KW-1185">Reference proteome</keyword>
<evidence type="ECO:0000313" key="8">
    <source>
        <dbReference type="Proteomes" id="UP000076532"/>
    </source>
</evidence>
<evidence type="ECO:0000256" key="3">
    <source>
        <dbReference type="ARBA" id="ARBA00022833"/>
    </source>
</evidence>
<dbReference type="AlphaFoldDB" id="A0A165X7W6"/>
<dbReference type="GO" id="GO:0006457">
    <property type="term" value="P:protein folding"/>
    <property type="evidence" value="ECO:0007669"/>
    <property type="project" value="TreeGrafter"/>
</dbReference>
<dbReference type="GO" id="GO:0005739">
    <property type="term" value="C:mitochondrion"/>
    <property type="evidence" value="ECO:0007669"/>
    <property type="project" value="TreeGrafter"/>
</dbReference>
<sequence>MLSSRLFRNAGLAPVLRSLTTPRTSLPASVSVQLRSRLGVGAYRRNSQLPAGGSAPSSAQNASKAPEALSLSSPPPSSSSTESSDASKTVQRLKTDPLEPRLSITFTCTAPECTTRSSHTFTKQAYEKGVVLVQCPGCKNRHLIADNLHWFEDSTEHGRLRNIEDIMKARGETVRRGIKIGEGEGGVLEMIDGKITINVE</sequence>
<protein>
    <submittedName>
        <fullName evidence="7">Zf-DNL-domain-containing protein</fullName>
    </submittedName>
</protein>
<keyword evidence="1" id="KW-0479">Metal-binding</keyword>
<feature type="domain" description="DNL-type" evidence="6">
    <location>
        <begin position="99"/>
        <end position="199"/>
    </location>
</feature>
<organism evidence="7 8">
    <name type="scientific">Athelia psychrophila</name>
    <dbReference type="NCBI Taxonomy" id="1759441"/>
    <lineage>
        <taxon>Eukaryota</taxon>
        <taxon>Fungi</taxon>
        <taxon>Dikarya</taxon>
        <taxon>Basidiomycota</taxon>
        <taxon>Agaricomycotina</taxon>
        <taxon>Agaricomycetes</taxon>
        <taxon>Agaricomycetidae</taxon>
        <taxon>Atheliales</taxon>
        <taxon>Atheliaceae</taxon>
        <taxon>Athelia</taxon>
    </lineage>
</organism>
<feature type="compositionally biased region" description="Polar residues" evidence="5">
    <location>
        <begin position="46"/>
        <end position="61"/>
    </location>
</feature>
<dbReference type="GO" id="GO:0008270">
    <property type="term" value="F:zinc ion binding"/>
    <property type="evidence" value="ECO:0007669"/>
    <property type="project" value="UniProtKB-KW"/>
</dbReference>
<keyword evidence="3" id="KW-0862">Zinc</keyword>
<reference evidence="7 8" key="1">
    <citation type="journal article" date="2016" name="Mol. Biol. Evol.">
        <title>Comparative Genomics of Early-Diverging Mushroom-Forming Fungi Provides Insights into the Origins of Lignocellulose Decay Capabilities.</title>
        <authorList>
            <person name="Nagy L.G."/>
            <person name="Riley R."/>
            <person name="Tritt A."/>
            <person name="Adam C."/>
            <person name="Daum C."/>
            <person name="Floudas D."/>
            <person name="Sun H."/>
            <person name="Yadav J.S."/>
            <person name="Pangilinan J."/>
            <person name="Larsson K.H."/>
            <person name="Matsuura K."/>
            <person name="Barry K."/>
            <person name="Labutti K."/>
            <person name="Kuo R."/>
            <person name="Ohm R.A."/>
            <person name="Bhattacharya S.S."/>
            <person name="Shirouzu T."/>
            <person name="Yoshinaga Y."/>
            <person name="Martin F.M."/>
            <person name="Grigoriev I.V."/>
            <person name="Hibbett D.S."/>
        </authorList>
    </citation>
    <scope>NUCLEOTIDE SEQUENCE [LARGE SCALE GENOMIC DNA]</scope>
    <source>
        <strain evidence="7 8">CBS 109695</strain>
    </source>
</reference>
<name>A0A165X7W6_9AGAM</name>
<proteinExistence type="predicted"/>
<evidence type="ECO:0000256" key="5">
    <source>
        <dbReference type="SAM" id="MobiDB-lite"/>
    </source>
</evidence>
<dbReference type="InterPro" id="IPR007853">
    <property type="entry name" value="Znf_DNL-typ"/>
</dbReference>
<feature type="compositionally biased region" description="Low complexity" evidence="5">
    <location>
        <begin position="62"/>
        <end position="89"/>
    </location>
</feature>
<feature type="region of interest" description="Disordered" evidence="5">
    <location>
        <begin position="46"/>
        <end position="94"/>
    </location>
</feature>
<evidence type="ECO:0000259" key="6">
    <source>
        <dbReference type="PROSITE" id="PS51501"/>
    </source>
</evidence>
<dbReference type="EMBL" id="KV417725">
    <property type="protein sequence ID" value="KZP08293.1"/>
    <property type="molecule type" value="Genomic_DNA"/>
</dbReference>
<dbReference type="GO" id="GO:0050821">
    <property type="term" value="P:protein stabilization"/>
    <property type="evidence" value="ECO:0007669"/>
    <property type="project" value="TreeGrafter"/>
</dbReference>
<dbReference type="Pfam" id="PF05180">
    <property type="entry name" value="zf-DNL"/>
    <property type="match status" value="1"/>
</dbReference>
<evidence type="ECO:0000256" key="2">
    <source>
        <dbReference type="ARBA" id="ARBA00022771"/>
    </source>
</evidence>
<dbReference type="GO" id="GO:0051087">
    <property type="term" value="F:protein-folding chaperone binding"/>
    <property type="evidence" value="ECO:0007669"/>
    <property type="project" value="TreeGrafter"/>
</dbReference>
<dbReference type="PANTHER" id="PTHR20922">
    <property type="entry name" value="DNL-TYPE ZINC FINGER PROTEIN"/>
    <property type="match status" value="1"/>
</dbReference>
<dbReference type="STRING" id="436010.A0A165X7W6"/>
<dbReference type="OrthoDB" id="512667at2759"/>
<keyword evidence="2 4" id="KW-0863">Zinc-finger</keyword>
<dbReference type="PANTHER" id="PTHR20922:SF13">
    <property type="entry name" value="DNL-TYPE ZINC FINGER PROTEIN"/>
    <property type="match status" value="1"/>
</dbReference>
<evidence type="ECO:0000256" key="4">
    <source>
        <dbReference type="PROSITE-ProRule" id="PRU00834"/>
    </source>
</evidence>
<dbReference type="GO" id="GO:0030150">
    <property type="term" value="P:protein import into mitochondrial matrix"/>
    <property type="evidence" value="ECO:0007669"/>
    <property type="project" value="TreeGrafter"/>
</dbReference>
<gene>
    <name evidence="7" type="ORF">FIBSPDRAFT_1052506</name>
</gene>
<dbReference type="InterPro" id="IPR024158">
    <property type="entry name" value="Mt_import_TIM15"/>
</dbReference>
<evidence type="ECO:0000313" key="7">
    <source>
        <dbReference type="EMBL" id="KZP08293.1"/>
    </source>
</evidence>
<dbReference type="Proteomes" id="UP000076532">
    <property type="component" value="Unassembled WGS sequence"/>
</dbReference>